<reference evidence="1 2" key="1">
    <citation type="journal article" date="2018" name="ISME J.">
        <title>Endosymbiont genomes yield clues of tubeworm success.</title>
        <authorList>
            <person name="Li Y."/>
            <person name="Liles M.R."/>
            <person name="Halanych K.M."/>
        </authorList>
    </citation>
    <scope>NUCLEOTIDE SEQUENCE [LARGE SCALE GENOMIC DNA]</scope>
    <source>
        <strain evidence="1">A1422</strain>
    </source>
</reference>
<dbReference type="SUPFAM" id="SSF143422">
    <property type="entry name" value="Transposase IS200-like"/>
    <property type="match status" value="1"/>
</dbReference>
<evidence type="ECO:0000313" key="1">
    <source>
        <dbReference type="EMBL" id="RDH92457.1"/>
    </source>
</evidence>
<name>A0A370E119_9GAMM</name>
<evidence type="ECO:0008006" key="3">
    <source>
        <dbReference type="Google" id="ProtNLM"/>
    </source>
</evidence>
<protein>
    <recommendedName>
        <fullName evidence="3">Transposase</fullName>
    </recommendedName>
</protein>
<dbReference type="AlphaFoldDB" id="A0A370E119"/>
<dbReference type="InterPro" id="IPR036515">
    <property type="entry name" value="Transposase_17_sf"/>
</dbReference>
<dbReference type="GO" id="GO:0003677">
    <property type="term" value="F:DNA binding"/>
    <property type="evidence" value="ECO:0007669"/>
    <property type="project" value="InterPro"/>
</dbReference>
<dbReference type="Proteomes" id="UP000255508">
    <property type="component" value="Unassembled WGS sequence"/>
</dbReference>
<dbReference type="GO" id="GO:0006313">
    <property type="term" value="P:DNA transposition"/>
    <property type="evidence" value="ECO:0007669"/>
    <property type="project" value="InterPro"/>
</dbReference>
<organism evidence="1 2">
    <name type="scientific">endosymbiont of Lamellibrachia luymesi</name>
    <dbReference type="NCBI Taxonomy" id="2200907"/>
    <lineage>
        <taxon>Bacteria</taxon>
        <taxon>Pseudomonadati</taxon>
        <taxon>Pseudomonadota</taxon>
        <taxon>Gammaproteobacteria</taxon>
        <taxon>sulfur-oxidizing symbionts</taxon>
    </lineage>
</organism>
<dbReference type="GO" id="GO:0004803">
    <property type="term" value="F:transposase activity"/>
    <property type="evidence" value="ECO:0007669"/>
    <property type="project" value="InterPro"/>
</dbReference>
<comment type="caution">
    <text evidence="1">The sequence shown here is derived from an EMBL/GenBank/DDBJ whole genome shotgun (WGS) entry which is preliminary data.</text>
</comment>
<evidence type="ECO:0000313" key="2">
    <source>
        <dbReference type="Proteomes" id="UP000255508"/>
    </source>
</evidence>
<accession>A0A370E119</accession>
<proteinExistence type="predicted"/>
<gene>
    <name evidence="1" type="ORF">DIZ79_03380</name>
</gene>
<dbReference type="EMBL" id="QFXD01000059">
    <property type="protein sequence ID" value="RDH92457.1"/>
    <property type="molecule type" value="Genomic_DNA"/>
</dbReference>
<sequence>MPRRPRITLPCVPHHVIQRGNNRQPCFFAEDNYRFYLQWLRKYAEKTDCIVDEIRKATNGNYALGNECFKKGAENMLARRVVPGKPGRPRKNRDS</sequence>